<dbReference type="GeneTree" id="ENSGT00390000005844"/>
<dbReference type="PANTHER" id="PTHR15021">
    <property type="entry name" value="DISCONNECTED-RELATED"/>
    <property type="match status" value="1"/>
</dbReference>
<dbReference type="PANTHER" id="PTHR15021:SF0">
    <property type="entry name" value="DISCO-RELATED, ISOFORM A-RELATED"/>
    <property type="match status" value="1"/>
</dbReference>
<proteinExistence type="predicted"/>
<dbReference type="GO" id="GO:0006355">
    <property type="term" value="P:regulation of DNA-templated transcription"/>
    <property type="evidence" value="ECO:0007669"/>
    <property type="project" value="TreeGrafter"/>
</dbReference>
<accession>A0AAQ4QLH8</accession>
<evidence type="ECO:0008006" key="4">
    <source>
        <dbReference type="Google" id="ProtNLM"/>
    </source>
</evidence>
<evidence type="ECO:0000313" key="2">
    <source>
        <dbReference type="Ensembl" id="ENSGACP00000051397.1"/>
    </source>
</evidence>
<dbReference type="Ensembl" id="ENSGACT00000035692.1">
    <property type="protein sequence ID" value="ENSGACP00000051397.1"/>
    <property type="gene ID" value="ENSGACG00000035014.1"/>
</dbReference>
<evidence type="ECO:0000313" key="3">
    <source>
        <dbReference type="Proteomes" id="UP000007635"/>
    </source>
</evidence>
<dbReference type="InterPro" id="IPR040436">
    <property type="entry name" value="Disconnected-like"/>
</dbReference>
<feature type="compositionally biased region" description="Low complexity" evidence="1">
    <location>
        <begin position="329"/>
        <end position="359"/>
    </location>
</feature>
<dbReference type="AlphaFoldDB" id="A0AAQ4QLH8"/>
<dbReference type="GO" id="GO:0005634">
    <property type="term" value="C:nucleus"/>
    <property type="evidence" value="ECO:0007669"/>
    <property type="project" value="TreeGrafter"/>
</dbReference>
<organism evidence="2 3">
    <name type="scientific">Gasterosteus aculeatus aculeatus</name>
    <name type="common">three-spined stickleback</name>
    <dbReference type="NCBI Taxonomy" id="481459"/>
    <lineage>
        <taxon>Eukaryota</taxon>
        <taxon>Metazoa</taxon>
        <taxon>Chordata</taxon>
        <taxon>Craniata</taxon>
        <taxon>Vertebrata</taxon>
        <taxon>Euteleostomi</taxon>
        <taxon>Actinopterygii</taxon>
        <taxon>Neopterygii</taxon>
        <taxon>Teleostei</taxon>
        <taxon>Neoteleostei</taxon>
        <taxon>Acanthomorphata</taxon>
        <taxon>Eupercaria</taxon>
        <taxon>Perciformes</taxon>
        <taxon>Cottioidei</taxon>
        <taxon>Gasterosteales</taxon>
        <taxon>Gasterosteidae</taxon>
        <taxon>Gasterosteus</taxon>
    </lineage>
</organism>
<evidence type="ECO:0000256" key="1">
    <source>
        <dbReference type="SAM" id="MobiDB-lite"/>
    </source>
</evidence>
<reference evidence="2" key="2">
    <citation type="submission" date="2025-08" db="UniProtKB">
        <authorList>
            <consortium name="Ensembl"/>
        </authorList>
    </citation>
    <scope>IDENTIFICATION</scope>
</reference>
<dbReference type="Proteomes" id="UP000007635">
    <property type="component" value="Chromosome VII"/>
</dbReference>
<reference evidence="2" key="3">
    <citation type="submission" date="2025-09" db="UniProtKB">
        <authorList>
            <consortium name="Ensembl"/>
        </authorList>
    </citation>
    <scope>IDENTIFICATION</scope>
</reference>
<reference evidence="2 3" key="1">
    <citation type="journal article" date="2021" name="G3 (Bethesda)">
        <title>Improved contiguity of the threespine stickleback genome using long-read sequencing.</title>
        <authorList>
            <person name="Nath S."/>
            <person name="Shaw D.E."/>
            <person name="White M.A."/>
        </authorList>
    </citation>
    <scope>NUCLEOTIDE SEQUENCE [LARGE SCALE GENOMIC DNA]</scope>
    <source>
        <strain evidence="2 3">Lake Benthic</strain>
    </source>
</reference>
<feature type="region of interest" description="Disordered" evidence="1">
    <location>
        <begin position="280"/>
        <end position="361"/>
    </location>
</feature>
<sequence length="503" mass="53756">MRKTRDSEESVRCTTSGCSCACFRPGSAQLRSCDRCGHGWVAHALAKLRLRARPPSSGGPVEVALPGPVLDLSSLVLYGAQAVPVRLKILLDRLYSVLSPQQVGHILHTLGWSLGDYVRGYMLQHPGGKPLDRWLTAPPEEELLILQQFLRFGETRPIVELMTPQCLAAVGHVSDLQPSSAPGGLRPDGDAVVERVAGAFGCSRGDLRPVCRYEKISLADHKDTVGHFEDFPEVASLLLPLPFPNSAHLAPPIQRLLLRPLLHQELLPPSKLTRCLRRLSGAKPPERPEGGRAEGGGPISIVEPGSKVKADPEKPNTTDLQLAKQEDTSSISPSLSSPLAPSSSSSLHRSFSSSSSSPLRIPPKLHGSSSFAFKSLPSFSSSFLCPLPNASFPSSLRPLASSSSSLCPLPSSLCSLPSVSPAGVRKGRVCCGVCGKSFYDKGKNVSASHLVFRGEGSSSGLRLRSPTYLLGWCSTGFYLRSSYLVCVSGFINGCIPGSPLVFR</sequence>
<keyword evidence="3" id="KW-1185">Reference proteome</keyword>
<name>A0AAQ4QLH8_GASAC</name>
<feature type="compositionally biased region" description="Basic and acidic residues" evidence="1">
    <location>
        <begin position="306"/>
        <end position="316"/>
    </location>
</feature>
<protein>
    <recommendedName>
        <fullName evidence="4">Zinc finger protein basonuclin-2</fullName>
    </recommendedName>
</protein>